<dbReference type="Proteomes" id="UP000694892">
    <property type="component" value="Chromosome 4L"/>
</dbReference>
<name>A0A974HNA1_XENLA</name>
<dbReference type="InterPro" id="IPR058912">
    <property type="entry name" value="HTH_animal"/>
</dbReference>
<accession>A0A974HNA1</accession>
<dbReference type="EMBL" id="CM004472">
    <property type="protein sequence ID" value="OCT84377.1"/>
    <property type="molecule type" value="Genomic_DNA"/>
</dbReference>
<evidence type="ECO:0000259" key="1">
    <source>
        <dbReference type="Pfam" id="PF26215"/>
    </source>
</evidence>
<dbReference type="PANTHER" id="PTHR21301:SF12">
    <property type="match status" value="1"/>
</dbReference>
<reference evidence="3" key="1">
    <citation type="journal article" date="2016" name="Nature">
        <title>Genome evolution in the allotetraploid frog Xenopus laevis.</title>
        <authorList>
            <person name="Session A.M."/>
            <person name="Uno Y."/>
            <person name="Kwon T."/>
            <person name="Chapman J.A."/>
            <person name="Toyoda A."/>
            <person name="Takahashi S."/>
            <person name="Fukui A."/>
            <person name="Hikosaka A."/>
            <person name="Suzuki A."/>
            <person name="Kondo M."/>
            <person name="van Heeringen S.J."/>
            <person name="Quigley I."/>
            <person name="Heinz S."/>
            <person name="Ogino H."/>
            <person name="Ochi H."/>
            <person name="Hellsten U."/>
            <person name="Lyons J.B."/>
            <person name="Simakov O."/>
            <person name="Putnam N."/>
            <person name="Stites J."/>
            <person name="Kuroki Y."/>
            <person name="Tanaka T."/>
            <person name="Michiue T."/>
            <person name="Watanabe M."/>
            <person name="Bogdanovic O."/>
            <person name="Lister R."/>
            <person name="Georgiou G."/>
            <person name="Paranjpe S.S."/>
            <person name="van Kruijsbergen I."/>
            <person name="Shu S."/>
            <person name="Carlson J."/>
            <person name="Kinoshita T."/>
            <person name="Ohta Y."/>
            <person name="Mawaribuchi S."/>
            <person name="Jenkins J."/>
            <person name="Grimwood J."/>
            <person name="Schmutz J."/>
            <person name="Mitros T."/>
            <person name="Mozaffari S.V."/>
            <person name="Suzuki Y."/>
            <person name="Haramoto Y."/>
            <person name="Yamamoto T.S."/>
            <person name="Takagi C."/>
            <person name="Heald R."/>
            <person name="Miller K."/>
            <person name="Haudenschild C."/>
            <person name="Kitzman J."/>
            <person name="Nakayama T."/>
            <person name="Izutsu Y."/>
            <person name="Robert J."/>
            <person name="Fortriede J."/>
            <person name="Burns K."/>
            <person name="Lotay V."/>
            <person name="Karimi K."/>
            <person name="Yasuoka Y."/>
            <person name="Dichmann D.S."/>
            <person name="Flajnik M.F."/>
            <person name="Houston D.W."/>
            <person name="Shendure J."/>
            <person name="DuPasquier L."/>
            <person name="Vize P.D."/>
            <person name="Zorn A.M."/>
            <person name="Ito M."/>
            <person name="Marcotte E.M."/>
            <person name="Wallingford J.B."/>
            <person name="Ito Y."/>
            <person name="Asashima M."/>
            <person name="Ueno N."/>
            <person name="Matsuda Y."/>
            <person name="Veenstra G.J."/>
            <person name="Fujiyama A."/>
            <person name="Harland R.M."/>
            <person name="Taira M."/>
            <person name="Rokhsar D.S."/>
        </authorList>
    </citation>
    <scope>NUCLEOTIDE SEQUENCE [LARGE SCALE GENOMIC DNA]</scope>
    <source>
        <strain evidence="3">J</strain>
    </source>
</reference>
<feature type="domain" description="Helix-turn-helix" evidence="1">
    <location>
        <begin position="209"/>
        <end position="267"/>
    </location>
</feature>
<evidence type="ECO:0000313" key="3">
    <source>
        <dbReference type="Proteomes" id="UP000694892"/>
    </source>
</evidence>
<dbReference type="AlphaFoldDB" id="A0A974HNA1"/>
<protein>
    <recommendedName>
        <fullName evidence="1">Helix-turn-helix domain-containing protein</fullName>
    </recommendedName>
</protein>
<sequence length="406" mass="46721">MQRSCARDGVSVTAKAPSSPSFMSYLRFTKIPLIHRAIVAGIGSVTSKAAEMLDKILSPLIQTTQSYVRDTSDFLLKLKTVGEVDGQVWLATLDVSSLYTSIPYIQGLHAMEILSQQGNLYSAKEISFFLEILSFILQRNYFRFLEQFYLQLRGTAMGSNMARHCLAWWLYIDDVFLLWRVPPLNEAHDDIKFTMNTSLQEISFLDRNQLLSYRSFHPAAVKKSIPTSQFTRVHRITNEPAQLEQDLDKMRGKLSDRGYPQEILDSSLTKAREDVRRTTNRNKTGDRQRLVFVGQYNHKHWHLLSNAYPTISEFEQKPMMLFKKGCIISTKVTQAEKTPSPRQYTFMGPPKMVRDRLSQHRSTVNTRNSVLPVSKHCIEKGHTAEYFKFRGSIQMGKRLCMDLHCC</sequence>
<dbReference type="PANTHER" id="PTHR21301">
    <property type="entry name" value="REVERSE TRANSCRIPTASE"/>
    <property type="match status" value="1"/>
</dbReference>
<organism evidence="2 3">
    <name type="scientific">Xenopus laevis</name>
    <name type="common">African clawed frog</name>
    <dbReference type="NCBI Taxonomy" id="8355"/>
    <lineage>
        <taxon>Eukaryota</taxon>
        <taxon>Metazoa</taxon>
        <taxon>Chordata</taxon>
        <taxon>Craniata</taxon>
        <taxon>Vertebrata</taxon>
        <taxon>Euteleostomi</taxon>
        <taxon>Amphibia</taxon>
        <taxon>Batrachia</taxon>
        <taxon>Anura</taxon>
        <taxon>Pipoidea</taxon>
        <taxon>Pipidae</taxon>
        <taxon>Xenopodinae</taxon>
        <taxon>Xenopus</taxon>
        <taxon>Xenopus</taxon>
    </lineage>
</organism>
<proteinExistence type="predicted"/>
<gene>
    <name evidence="2" type="ORF">XELAEV_18022530mg</name>
</gene>
<dbReference type="Pfam" id="PF26215">
    <property type="entry name" value="HTH_animal"/>
    <property type="match status" value="1"/>
</dbReference>
<evidence type="ECO:0000313" key="2">
    <source>
        <dbReference type="EMBL" id="OCT84377.1"/>
    </source>
</evidence>